<protein>
    <submittedName>
        <fullName evidence="2">Uncharacterized protein</fullName>
    </submittedName>
</protein>
<evidence type="ECO:0000313" key="3">
    <source>
        <dbReference type="Proteomes" id="UP000078542"/>
    </source>
</evidence>
<evidence type="ECO:0000256" key="1">
    <source>
        <dbReference type="SAM" id="MobiDB-lite"/>
    </source>
</evidence>
<dbReference type="EMBL" id="KQ977276">
    <property type="protein sequence ID" value="KYN04486.1"/>
    <property type="molecule type" value="Genomic_DNA"/>
</dbReference>
<evidence type="ECO:0000313" key="2">
    <source>
        <dbReference type="EMBL" id="KYN04486.1"/>
    </source>
</evidence>
<dbReference type="Proteomes" id="UP000078542">
    <property type="component" value="Unassembled WGS sequence"/>
</dbReference>
<reference evidence="2 3" key="1">
    <citation type="submission" date="2016-03" db="EMBL/GenBank/DDBJ databases">
        <title>Cyphomyrmex costatus WGS genome.</title>
        <authorList>
            <person name="Nygaard S."/>
            <person name="Hu H."/>
            <person name="Boomsma J."/>
            <person name="Zhang G."/>
        </authorList>
    </citation>
    <scope>NUCLEOTIDE SEQUENCE [LARGE SCALE GENOMIC DNA]</scope>
    <source>
        <strain evidence="2">MS0001</strain>
        <tissue evidence="2">Whole body</tissue>
    </source>
</reference>
<feature type="region of interest" description="Disordered" evidence="1">
    <location>
        <begin position="132"/>
        <end position="156"/>
    </location>
</feature>
<name>A0A195CUX9_9HYME</name>
<sequence length="156" mass="17515">TIVSVARSSVKWPVVGRGKRKEFRGPGLTQLIWRMGLSLHPEHGHCLRIYDLVLRKRSLSQQDDFTGFFPVSVSTTKPLRSVSKTYGRRLVLAKVRLDFRLSLQKTLSLRGGSALILPSPLSIPVPSQRRYKFWPSRPPPTPANTPLSTSQNSGQK</sequence>
<gene>
    <name evidence="2" type="ORF">ALC62_04710</name>
</gene>
<dbReference type="AlphaFoldDB" id="A0A195CUX9"/>
<feature type="non-terminal residue" evidence="2">
    <location>
        <position position="1"/>
    </location>
</feature>
<keyword evidence="3" id="KW-1185">Reference proteome</keyword>
<organism evidence="2 3">
    <name type="scientific">Cyphomyrmex costatus</name>
    <dbReference type="NCBI Taxonomy" id="456900"/>
    <lineage>
        <taxon>Eukaryota</taxon>
        <taxon>Metazoa</taxon>
        <taxon>Ecdysozoa</taxon>
        <taxon>Arthropoda</taxon>
        <taxon>Hexapoda</taxon>
        <taxon>Insecta</taxon>
        <taxon>Pterygota</taxon>
        <taxon>Neoptera</taxon>
        <taxon>Endopterygota</taxon>
        <taxon>Hymenoptera</taxon>
        <taxon>Apocrita</taxon>
        <taxon>Aculeata</taxon>
        <taxon>Formicoidea</taxon>
        <taxon>Formicidae</taxon>
        <taxon>Myrmicinae</taxon>
        <taxon>Cyphomyrmex</taxon>
    </lineage>
</organism>
<accession>A0A195CUX9</accession>
<proteinExistence type="predicted"/>